<dbReference type="InterPro" id="IPR013083">
    <property type="entry name" value="Znf_RING/FYVE/PHD"/>
</dbReference>
<comment type="caution">
    <text evidence="1">The sequence shown here is derived from an EMBL/GenBank/DDBJ whole genome shotgun (WGS) entry which is preliminary data.</text>
</comment>
<accession>A0A5J4VD49</accession>
<reference evidence="1 2" key="1">
    <citation type="submission" date="2019-03" db="EMBL/GenBank/DDBJ databases">
        <title>Single cell metagenomics reveals metabolic interactions within the superorganism composed of flagellate Streblomastix strix and complex community of Bacteroidetes bacteria on its surface.</title>
        <authorList>
            <person name="Treitli S.C."/>
            <person name="Kolisko M."/>
            <person name="Husnik F."/>
            <person name="Keeling P."/>
            <person name="Hampl V."/>
        </authorList>
    </citation>
    <scope>NUCLEOTIDE SEQUENCE [LARGE SCALE GENOMIC DNA]</scope>
    <source>
        <strain evidence="1">ST1C</strain>
    </source>
</reference>
<sequence>MSLCLIIDESPPSDDDNDIYSTNRYIVPHFATLKQQVCIFCKRSVSEAVFLECSNCQFKGHPLCWKNKLSQVYDSLPNSLEKPSLDIKQNSFSECSIDVDLSLSK</sequence>
<dbReference type="EMBL" id="SNRW01007913">
    <property type="protein sequence ID" value="KAA6380417.1"/>
    <property type="molecule type" value="Genomic_DNA"/>
</dbReference>
<gene>
    <name evidence="1" type="ORF">EZS28_024057</name>
</gene>
<dbReference type="SUPFAM" id="SSF57903">
    <property type="entry name" value="FYVE/PHD zinc finger"/>
    <property type="match status" value="1"/>
</dbReference>
<organism evidence="1 2">
    <name type="scientific">Streblomastix strix</name>
    <dbReference type="NCBI Taxonomy" id="222440"/>
    <lineage>
        <taxon>Eukaryota</taxon>
        <taxon>Metamonada</taxon>
        <taxon>Preaxostyla</taxon>
        <taxon>Oxymonadida</taxon>
        <taxon>Streblomastigidae</taxon>
        <taxon>Streblomastix</taxon>
    </lineage>
</organism>
<dbReference type="Proteomes" id="UP000324800">
    <property type="component" value="Unassembled WGS sequence"/>
</dbReference>
<evidence type="ECO:0000313" key="2">
    <source>
        <dbReference type="Proteomes" id="UP000324800"/>
    </source>
</evidence>
<protein>
    <submittedName>
        <fullName evidence="1">Uncharacterized protein</fullName>
    </submittedName>
</protein>
<dbReference type="AlphaFoldDB" id="A0A5J4VD49"/>
<evidence type="ECO:0000313" key="1">
    <source>
        <dbReference type="EMBL" id="KAA6380417.1"/>
    </source>
</evidence>
<dbReference type="InterPro" id="IPR011011">
    <property type="entry name" value="Znf_FYVE_PHD"/>
</dbReference>
<dbReference type="Gene3D" id="3.30.40.10">
    <property type="entry name" value="Zinc/RING finger domain, C3HC4 (zinc finger)"/>
    <property type="match status" value="1"/>
</dbReference>
<proteinExistence type="predicted"/>
<name>A0A5J4VD49_9EUKA</name>